<evidence type="ECO:0000256" key="2">
    <source>
        <dbReference type="ARBA" id="ARBA00004496"/>
    </source>
</evidence>
<feature type="region of interest" description="Disordered" evidence="6">
    <location>
        <begin position="558"/>
        <end position="598"/>
    </location>
</feature>
<dbReference type="EMBL" id="KQ257458">
    <property type="protein sequence ID" value="KNC99336.1"/>
    <property type="molecule type" value="Genomic_DNA"/>
</dbReference>
<evidence type="ECO:0000256" key="5">
    <source>
        <dbReference type="ARBA" id="ARBA00023242"/>
    </source>
</evidence>
<dbReference type="GO" id="GO:0043161">
    <property type="term" value="P:proteasome-mediated ubiquitin-dependent protein catabolic process"/>
    <property type="evidence" value="ECO:0007669"/>
    <property type="project" value="TreeGrafter"/>
</dbReference>
<name>A0A0L0HE88_SPIPD</name>
<dbReference type="GeneID" id="27688947"/>
<dbReference type="PANTHER" id="PTHR15651:SF7">
    <property type="entry name" value="ARMADILLO REPEAT-CONTAINING PROTEIN 8"/>
    <property type="match status" value="1"/>
</dbReference>
<gene>
    <name evidence="7" type="ORF">SPPG_05584</name>
</gene>
<dbReference type="InterPro" id="IPR000225">
    <property type="entry name" value="Armadillo"/>
</dbReference>
<dbReference type="RefSeq" id="XP_016607376.1">
    <property type="nucleotide sequence ID" value="XM_016753792.1"/>
</dbReference>
<dbReference type="GO" id="GO:0005737">
    <property type="term" value="C:cytoplasm"/>
    <property type="evidence" value="ECO:0007669"/>
    <property type="project" value="UniProtKB-SubCell"/>
</dbReference>
<evidence type="ECO:0000256" key="6">
    <source>
        <dbReference type="SAM" id="MobiDB-lite"/>
    </source>
</evidence>
<dbReference type="Proteomes" id="UP000053201">
    <property type="component" value="Unassembled WGS sequence"/>
</dbReference>
<dbReference type="PANTHER" id="PTHR15651">
    <property type="entry name" value="ARMADILLO REPEAT-CONTAINING PROTEIN 8"/>
    <property type="match status" value="1"/>
</dbReference>
<dbReference type="OrthoDB" id="2118694at2759"/>
<dbReference type="InterPro" id="IPR016024">
    <property type="entry name" value="ARM-type_fold"/>
</dbReference>
<keyword evidence="8" id="KW-1185">Reference proteome</keyword>
<reference evidence="7 8" key="1">
    <citation type="submission" date="2009-08" db="EMBL/GenBank/DDBJ databases">
        <title>The Genome Sequence of Spizellomyces punctatus strain DAOM BR117.</title>
        <authorList>
            <consortium name="The Broad Institute Genome Sequencing Platform"/>
            <person name="Russ C."/>
            <person name="Cuomo C."/>
            <person name="Shea T."/>
            <person name="Young S.K."/>
            <person name="Zeng Q."/>
            <person name="Koehrsen M."/>
            <person name="Haas B."/>
            <person name="Borodovsky M."/>
            <person name="Guigo R."/>
            <person name="Alvarado L."/>
            <person name="Berlin A."/>
            <person name="Bochicchio J."/>
            <person name="Borenstein D."/>
            <person name="Chapman S."/>
            <person name="Chen Z."/>
            <person name="Engels R."/>
            <person name="Freedman E."/>
            <person name="Gellesch M."/>
            <person name="Goldberg J."/>
            <person name="Griggs A."/>
            <person name="Gujja S."/>
            <person name="Heiman D."/>
            <person name="Hepburn T."/>
            <person name="Howarth C."/>
            <person name="Jen D."/>
            <person name="Larson L."/>
            <person name="Lewis B."/>
            <person name="Mehta T."/>
            <person name="Park D."/>
            <person name="Pearson M."/>
            <person name="Roberts A."/>
            <person name="Saif S."/>
            <person name="Shenoy N."/>
            <person name="Sisk P."/>
            <person name="Stolte C."/>
            <person name="Sykes S."/>
            <person name="Thomson T."/>
            <person name="Walk T."/>
            <person name="White J."/>
            <person name="Yandava C."/>
            <person name="Burger G."/>
            <person name="Gray M.W."/>
            <person name="Holland P.W.H."/>
            <person name="King N."/>
            <person name="Lang F.B.F."/>
            <person name="Roger A.J."/>
            <person name="Ruiz-Trillo I."/>
            <person name="Lander E."/>
            <person name="Nusbaum C."/>
        </authorList>
    </citation>
    <scope>NUCLEOTIDE SEQUENCE [LARGE SCALE GENOMIC DNA]</scope>
    <source>
        <strain evidence="7 8">DAOM BR117</strain>
    </source>
</reference>
<proteinExistence type="predicted"/>
<dbReference type="Gene3D" id="1.25.10.10">
    <property type="entry name" value="Leucine-rich Repeat Variant"/>
    <property type="match status" value="2"/>
</dbReference>
<organism evidence="7 8">
    <name type="scientific">Spizellomyces punctatus (strain DAOM BR117)</name>
    <dbReference type="NCBI Taxonomy" id="645134"/>
    <lineage>
        <taxon>Eukaryota</taxon>
        <taxon>Fungi</taxon>
        <taxon>Fungi incertae sedis</taxon>
        <taxon>Chytridiomycota</taxon>
        <taxon>Chytridiomycota incertae sedis</taxon>
        <taxon>Chytridiomycetes</taxon>
        <taxon>Spizellomycetales</taxon>
        <taxon>Spizellomycetaceae</taxon>
        <taxon>Spizellomyces</taxon>
    </lineage>
</organism>
<accession>A0A0L0HE88</accession>
<dbReference type="SMART" id="SM00185">
    <property type="entry name" value="ARM"/>
    <property type="match status" value="5"/>
</dbReference>
<evidence type="ECO:0008006" key="9">
    <source>
        <dbReference type="Google" id="ProtNLM"/>
    </source>
</evidence>
<evidence type="ECO:0000313" key="7">
    <source>
        <dbReference type="EMBL" id="KNC99336.1"/>
    </source>
</evidence>
<dbReference type="GO" id="GO:0005634">
    <property type="term" value="C:nucleus"/>
    <property type="evidence" value="ECO:0007669"/>
    <property type="project" value="UniProtKB-SubCell"/>
</dbReference>
<feature type="region of interest" description="Disordered" evidence="6">
    <location>
        <begin position="608"/>
        <end position="627"/>
    </location>
</feature>
<dbReference type="VEuPathDB" id="FungiDB:SPPG_05584"/>
<keyword evidence="3" id="KW-0963">Cytoplasm</keyword>
<dbReference type="InParanoid" id="A0A0L0HE88"/>
<comment type="subcellular location">
    <subcellularLocation>
        <location evidence="2">Cytoplasm</location>
    </subcellularLocation>
    <subcellularLocation>
        <location evidence="1">Nucleus</location>
    </subcellularLocation>
</comment>
<dbReference type="InterPro" id="IPR038739">
    <property type="entry name" value="ARMC8/Vid28"/>
</dbReference>
<feature type="compositionally biased region" description="Basic and acidic residues" evidence="6">
    <location>
        <begin position="565"/>
        <end position="574"/>
    </location>
</feature>
<dbReference type="InterPro" id="IPR011989">
    <property type="entry name" value="ARM-like"/>
</dbReference>
<feature type="compositionally biased region" description="Basic and acidic residues" evidence="6">
    <location>
        <begin position="585"/>
        <end position="598"/>
    </location>
</feature>
<dbReference type="GO" id="GO:0034657">
    <property type="term" value="C:GID complex"/>
    <property type="evidence" value="ECO:0007669"/>
    <property type="project" value="TreeGrafter"/>
</dbReference>
<dbReference type="SUPFAM" id="SSF48371">
    <property type="entry name" value="ARM repeat"/>
    <property type="match status" value="1"/>
</dbReference>
<keyword evidence="5" id="KW-0539">Nucleus</keyword>
<evidence type="ECO:0000313" key="8">
    <source>
        <dbReference type="Proteomes" id="UP000053201"/>
    </source>
</evidence>
<sequence length="661" mass="73712">MLLLRSGMHHVDVKEATLLLLATIIRGSSPATAARTAALLAAGAYSKIISIAADTRDGPDPQIAGLRFFSEYLNEGGETAARKFCGYAEGDAGSVTGMDICIRSLQAEGGNVRLQYWAGECLKKAAICTDMRPLMLDAGILKPLATYMKLICSDGSSVLQQSLLDYHTLLFESVACLLKLITTHSEEAKLLLVSEGVIPSIVWLLRQEGRNSQKLEAIYAFANVVITPSREAEEAIPLLLQVAAESTDAFEEAALRALRNALARTGEGVRRRFVTEGGVAILGKQLGRTDLQIVQHSIAGLRNVALLDVPLEARHQVAKFCPDFLHLLSHKDKTAPAWKIHLSITHHALCTICNLAVTDTIAQDISITGRSTLFSHIYRIIFDRDIPDTPFRLDALACLRNLCIDEDSCLLIASMGVPKLFELLFTGSPFLRAEAMAVLRNLILQNRYCFDEFFQVDGFIDELVADLSSQYTSTLQRCAVDIIHCYLTKGDTAHKRTFYDADCLPALLLPMEADNENKDVAVVCFRILQDYERRAVLESRDHWTRIWVDWKAEDAERKNAKKEKKAKDREERDRRRMSRKRAKKDSRQDKPFFVKNTQNKEDANLSVSTLGKNKHPTAASYRRPNSAPHGILKYRAALSSDEKYSPATSTVEVKKRVVTFR</sequence>
<feature type="compositionally biased region" description="Basic residues" evidence="6">
    <location>
        <begin position="575"/>
        <end position="584"/>
    </location>
</feature>
<evidence type="ECO:0000256" key="4">
    <source>
        <dbReference type="ARBA" id="ARBA00022737"/>
    </source>
</evidence>
<dbReference type="AlphaFoldDB" id="A0A0L0HE88"/>
<evidence type="ECO:0000256" key="3">
    <source>
        <dbReference type="ARBA" id="ARBA00022490"/>
    </source>
</evidence>
<keyword evidence="4" id="KW-0677">Repeat</keyword>
<evidence type="ECO:0000256" key="1">
    <source>
        <dbReference type="ARBA" id="ARBA00004123"/>
    </source>
</evidence>
<protein>
    <recommendedName>
        <fullName evidence="9">Armadillo repeat-containing protein 8</fullName>
    </recommendedName>
</protein>